<evidence type="ECO:0000256" key="2">
    <source>
        <dbReference type="ARBA" id="ARBA00004370"/>
    </source>
</evidence>
<keyword evidence="21" id="KW-1185">Reference proteome</keyword>
<dbReference type="InterPro" id="IPR038466">
    <property type="entry name" value="S8_pro-domain_sf"/>
</dbReference>
<reference evidence="20" key="1">
    <citation type="submission" date="2022-11" db="UniProtKB">
        <authorList>
            <consortium name="EnsemblMetazoa"/>
        </authorList>
    </citation>
    <scope>IDENTIFICATION</scope>
</reference>
<dbReference type="InterPro" id="IPR023828">
    <property type="entry name" value="Peptidase_S8_Ser-AS"/>
</dbReference>
<evidence type="ECO:0000256" key="5">
    <source>
        <dbReference type="ARBA" id="ARBA00022729"/>
    </source>
</evidence>
<keyword evidence="17" id="KW-1133">Transmembrane helix</keyword>
<dbReference type="Pfam" id="PF01483">
    <property type="entry name" value="P_proprotein"/>
    <property type="match status" value="1"/>
</dbReference>
<dbReference type="GO" id="GO:0005802">
    <property type="term" value="C:trans-Golgi network"/>
    <property type="evidence" value="ECO:0007669"/>
    <property type="project" value="TreeGrafter"/>
</dbReference>
<dbReference type="InterPro" id="IPR034182">
    <property type="entry name" value="Kexin/furin"/>
</dbReference>
<dbReference type="CDD" id="cd04059">
    <property type="entry name" value="Peptidases_S8_Protein_convertases_Kexins_Furin-like"/>
    <property type="match status" value="1"/>
</dbReference>
<evidence type="ECO:0000256" key="13">
    <source>
        <dbReference type="PIRSR" id="PIRSR615500-1"/>
    </source>
</evidence>
<proteinExistence type="inferred from homology"/>
<dbReference type="Proteomes" id="UP000887568">
    <property type="component" value="Unplaced"/>
</dbReference>
<dbReference type="SMART" id="SM00181">
    <property type="entry name" value="EGF"/>
    <property type="match status" value="10"/>
</dbReference>
<feature type="active site" description="Charge relay system" evidence="13 14">
    <location>
        <position position="149"/>
    </location>
</feature>
<feature type="domain" description="P/Homo B" evidence="19">
    <location>
        <begin position="439"/>
        <end position="572"/>
    </location>
</feature>
<dbReference type="FunFam" id="3.30.70.850:FF:000001">
    <property type="entry name" value="Proprotein convertase subtilisin/kexin type 5"/>
    <property type="match status" value="1"/>
</dbReference>
<keyword evidence="11" id="KW-1015">Disulfide bond</keyword>
<dbReference type="GO" id="GO:0008104">
    <property type="term" value="P:intracellular protein localization"/>
    <property type="evidence" value="ECO:0007669"/>
    <property type="project" value="UniProtKB-ARBA"/>
</dbReference>
<dbReference type="Pfam" id="PF16470">
    <property type="entry name" value="S8_pro-domain"/>
    <property type="match status" value="1"/>
</dbReference>
<sequence>MMNTHLITSVLLLLHFGGTGVHSTFTNEFISNIEGGPEVADNLAASYGYINFGEIENFPDHYVFHHLATEKRSIRPSRGDHTAIKHEAAVNWIEQQKIRKRVKRGVERINDPKYPQQWYMNRKDAPNMNVEPAWEMGYTGKGIVVSILDDGIDYTHPDLAKNYDPLASCDINSHDDDPMPSANYDQTNRHGTRCAGEVAMEAGNNICGVGVAYNASIGGIRMLDDQVTDRVEGSSLAARRNHIDIYSASWGPEDNGMTVDGPGRLAKKAFHDGIKKGRGGKGNIFVWASGNGGRAKDNCGCDGYTNSIYTISVSSTSERGEAPWYLEECASTLATTYSSGSPKEKKVITTDLGGRCTDDHTGTSASAPLAAGLCALALQSNSNMTWRDMQYVIVMTSHNNSLNDGGWLVNGAGYSFSHRYGFGLMDAGAMVQLARNWINLPEQLSCEISLISSSREIKGRGMLATFTLNTTACENGPIYLEHVQSTVDVTFGSRGALVLTLVSPSGTHSKLLGIRPKDRRKGSFSSWPFMSTHFWGERAKGVWTLQVENGLPKSNSGQFRGWVLTLCGTDSLPTTATPPKKPAIRQGSKSPIKEMIDDVDHSRVAIPRSSDYSPCHPECFNSCSGPLASDCWKCLHYRDRKTDECITHCPDGYYDPPEVHTRCKACAPTCLTCAGPSYSDCLSCRNPFFLMESWSECVQVCDQKFYEDIETNTCIQCAPLCSKCEGSPNYCSACEPHALLSSDNTCLSTCSTNEYLEGSACHPCDSTCHTCSGSQDNDCLSCVPGSVLKERTCVEEWRCTDGYYVERGSLGNGKECLRCHVSCKNCKGQSSSECTECNTGDILQDGACIKNCLAGYFKDSNDDCLTCSYGCDHCTEEDNCVQCQSEFVLVDGTCKQGCIDGSYEHEGSCLSCHSLCETCIGGGPKDCTSCKLMEADLRYLLEGACVPFCPEGQYEDQQTLKCEECDETCRTCSGSEVNNCQSCYDGFLLNGDVCQEQEGKYCDPKCKECMYGSEDRCSSCNDGKYLQEFECVDNCAAGYFADEIGTRDECVRCNPSCKTCSGASSQDCTSCNENRFLYDSSTCDSHCPYTTYVDRSDGTCKDCHSTCQSCSGPGSDACETCEGNLFWSDNECVSACPNSTYGDEGEQQCMKCYPTCKTCDGPLSENCLTCIAGLKLTGSICKQGDCPHRTYKDGDVCNDCHDTCQTCKGPEADDCQMCDYDRFLNEENQCIEVCNPGYYPDYENNICRPCHSSCKTCVMEGPQDCMDCENGMYILSNEDGVFCVNHCPEGFYVLEEGPDDDRSLTCQMCSPQCLDCSSSYSHCISCRDNTFLFRDQCIPSCPGGFMEDVESNRCLVEDRICPLHCTSCNEWGECLACKGGYQIYYGECMQPASQCAEYKYRAVDSSGNTLCRDCIAHCKRCLGPRPDECLACDTDYQLNNGHCRQNCNAKQFDQDGVCVACHPSCETCEGPSPYECTACPEGMVHTTSNSNLGECSIGCPEGTFRDQNQCLACHDTCQNCDGNSQDNCLSCKPHFFLTGNQRCVQTCPDGTYHYLTDDDSGSPSEFECRPCHSSCNTCYGPLERECTTCHDSMYRLDHECVAHCGTGNYPGKQSVCQPCHFDCISCWGNGDNQCITCANGKKLLDGLCVDECPLDHYLSLDFGAVCKPCHVRCKTCYDMGPFNCLSCHEGYELEDNVCYSRCDLGTYYINHTQHCMPCDPKCQECYGATDKHCIACHSGQSLSKVDDEHYTCLSCCKEGLDEANCCQCNKDEQCMELQGNDNSEQPVVGPKLNHGAIVFVCFLVLAVFGLFFGLLQARSRKKLCWKNTYEQLPAFYSNKGEQPKITLRQNALPSSDEDDYFDDSEGDI</sequence>
<dbReference type="InterPro" id="IPR000742">
    <property type="entry name" value="EGF"/>
</dbReference>
<keyword evidence="17" id="KW-0812">Transmembrane</keyword>
<evidence type="ECO:0000256" key="8">
    <source>
        <dbReference type="ARBA" id="ARBA00022825"/>
    </source>
</evidence>
<keyword evidence="8 14" id="KW-0720">Serine protease</keyword>
<dbReference type="Pfam" id="PF14843">
    <property type="entry name" value="GF_recep_IV"/>
    <property type="match status" value="1"/>
</dbReference>
<dbReference type="SUPFAM" id="SSF57184">
    <property type="entry name" value="Growth factor receptor domain"/>
    <property type="match status" value="8"/>
</dbReference>
<dbReference type="InterPro" id="IPR032778">
    <property type="entry name" value="GF_recep_IV"/>
</dbReference>
<dbReference type="OMA" id="DEDTNDC"/>
<name>A0A914A3G4_PATMI</name>
<dbReference type="InterPro" id="IPR023827">
    <property type="entry name" value="Peptidase_S8_Asp-AS"/>
</dbReference>
<evidence type="ECO:0000256" key="16">
    <source>
        <dbReference type="SAM" id="MobiDB-lite"/>
    </source>
</evidence>
<feature type="active site" description="Charge relay system" evidence="13 14">
    <location>
        <position position="364"/>
    </location>
</feature>
<dbReference type="InterPro" id="IPR006212">
    <property type="entry name" value="Furin_repeat"/>
</dbReference>
<keyword evidence="7 14" id="KW-0378">Hydrolase</keyword>
<comment type="similarity">
    <text evidence="14 15">Belongs to the peptidase S8 family.</text>
</comment>
<dbReference type="SUPFAM" id="SSF54897">
    <property type="entry name" value="Protease propeptides/inhibitors"/>
    <property type="match status" value="1"/>
</dbReference>
<comment type="subcellular location">
    <subcellularLocation>
        <location evidence="2">Membrane</location>
    </subcellularLocation>
</comment>
<dbReference type="SMART" id="SM01411">
    <property type="entry name" value="Ephrin_rec_like"/>
    <property type="match status" value="6"/>
</dbReference>
<keyword evidence="10" id="KW-0865">Zymogen</keyword>
<feature type="chain" id="PRO_5036917987" description="P/Homo B domain-containing protein" evidence="18">
    <location>
        <begin position="24"/>
        <end position="1868"/>
    </location>
</feature>
<dbReference type="Gene3D" id="2.60.120.260">
    <property type="entry name" value="Galactose-binding domain-like"/>
    <property type="match status" value="1"/>
</dbReference>
<dbReference type="EnsemblMetazoa" id="XM_038202454.1">
    <property type="protein sequence ID" value="XP_038058382.1"/>
    <property type="gene ID" value="LOC119729736"/>
</dbReference>
<dbReference type="GO" id="GO:0008038">
    <property type="term" value="P:neuron recognition"/>
    <property type="evidence" value="ECO:0007669"/>
    <property type="project" value="UniProtKB-ARBA"/>
</dbReference>
<dbReference type="InterPro" id="IPR009030">
    <property type="entry name" value="Growth_fac_rcpt_cys_sf"/>
</dbReference>
<dbReference type="GO" id="GO:0000139">
    <property type="term" value="C:Golgi membrane"/>
    <property type="evidence" value="ECO:0007669"/>
    <property type="project" value="TreeGrafter"/>
</dbReference>
<dbReference type="InterPro" id="IPR036852">
    <property type="entry name" value="Peptidase_S8/S53_dom_sf"/>
</dbReference>
<evidence type="ECO:0000256" key="4">
    <source>
        <dbReference type="ARBA" id="ARBA00022685"/>
    </source>
</evidence>
<dbReference type="InterPro" id="IPR022398">
    <property type="entry name" value="Peptidase_S8_His-AS"/>
</dbReference>
<evidence type="ECO:0000256" key="14">
    <source>
        <dbReference type="PROSITE-ProRule" id="PRU01240"/>
    </source>
</evidence>
<evidence type="ECO:0000313" key="20">
    <source>
        <dbReference type="EnsemblMetazoa" id="XP_038058382.1"/>
    </source>
</evidence>
<evidence type="ECO:0000256" key="9">
    <source>
        <dbReference type="ARBA" id="ARBA00023136"/>
    </source>
</evidence>
<feature type="signal peptide" evidence="18">
    <location>
        <begin position="1"/>
        <end position="23"/>
    </location>
</feature>
<organism evidence="20 21">
    <name type="scientific">Patiria miniata</name>
    <name type="common">Bat star</name>
    <name type="synonym">Asterina miniata</name>
    <dbReference type="NCBI Taxonomy" id="46514"/>
    <lineage>
        <taxon>Eukaryota</taxon>
        <taxon>Metazoa</taxon>
        <taxon>Echinodermata</taxon>
        <taxon>Eleutherozoa</taxon>
        <taxon>Asterozoa</taxon>
        <taxon>Asteroidea</taxon>
        <taxon>Valvatacea</taxon>
        <taxon>Valvatida</taxon>
        <taxon>Asterinidae</taxon>
        <taxon>Patiria</taxon>
    </lineage>
</organism>
<dbReference type="SUPFAM" id="SSF49785">
    <property type="entry name" value="Galactose-binding domain-like"/>
    <property type="match status" value="1"/>
</dbReference>
<evidence type="ECO:0000256" key="11">
    <source>
        <dbReference type="ARBA" id="ARBA00023157"/>
    </source>
</evidence>
<dbReference type="SMART" id="SM00261">
    <property type="entry name" value="FU"/>
    <property type="match status" value="23"/>
</dbReference>
<evidence type="ECO:0000256" key="7">
    <source>
        <dbReference type="ARBA" id="ARBA00022801"/>
    </source>
</evidence>
<evidence type="ECO:0000259" key="19">
    <source>
        <dbReference type="PROSITE" id="PS51829"/>
    </source>
</evidence>
<evidence type="ECO:0000256" key="12">
    <source>
        <dbReference type="ARBA" id="ARBA00023180"/>
    </source>
</evidence>
<dbReference type="InterPro" id="IPR008979">
    <property type="entry name" value="Galactose-bd-like_sf"/>
</dbReference>
<dbReference type="GO" id="GO:0016486">
    <property type="term" value="P:peptide hormone processing"/>
    <property type="evidence" value="ECO:0007669"/>
    <property type="project" value="TreeGrafter"/>
</dbReference>
<feature type="compositionally biased region" description="Acidic residues" evidence="16">
    <location>
        <begin position="1855"/>
        <end position="1868"/>
    </location>
</feature>
<protein>
    <recommendedName>
        <fullName evidence="19">P/Homo B domain-containing protein</fullName>
    </recommendedName>
</protein>
<dbReference type="CDD" id="cd00064">
    <property type="entry name" value="FU"/>
    <property type="match status" value="18"/>
</dbReference>
<keyword evidence="5 18" id="KW-0732">Signal</keyword>
<dbReference type="Gene3D" id="3.30.70.850">
    <property type="entry name" value="Peptidase S8, pro-domain"/>
    <property type="match status" value="1"/>
</dbReference>
<evidence type="ECO:0000256" key="15">
    <source>
        <dbReference type="RuleBase" id="RU003355"/>
    </source>
</evidence>
<feature type="transmembrane region" description="Helical" evidence="17">
    <location>
        <begin position="1795"/>
        <end position="1815"/>
    </location>
</feature>
<evidence type="ECO:0000256" key="1">
    <source>
        <dbReference type="ARBA" id="ARBA00001913"/>
    </source>
</evidence>
<keyword evidence="4" id="KW-0165">Cleavage on pair of basic residues</keyword>
<dbReference type="FunFam" id="3.40.50.200:FF:000001">
    <property type="entry name" value="Furin 2, isoform B"/>
    <property type="match status" value="1"/>
</dbReference>
<evidence type="ECO:0000256" key="3">
    <source>
        <dbReference type="ARBA" id="ARBA00022670"/>
    </source>
</evidence>
<evidence type="ECO:0000256" key="17">
    <source>
        <dbReference type="SAM" id="Phobius"/>
    </source>
</evidence>
<dbReference type="Gene3D" id="3.40.50.200">
    <property type="entry name" value="Peptidase S8/S53 domain"/>
    <property type="match status" value="1"/>
</dbReference>
<dbReference type="SUPFAM" id="SSF52743">
    <property type="entry name" value="Subtilisin-like"/>
    <property type="match status" value="1"/>
</dbReference>
<dbReference type="InterPro" id="IPR032815">
    <property type="entry name" value="S8_pro-domain"/>
</dbReference>
<evidence type="ECO:0000256" key="18">
    <source>
        <dbReference type="SAM" id="SignalP"/>
    </source>
</evidence>
<dbReference type="Pfam" id="PF00082">
    <property type="entry name" value="Peptidase_S8"/>
    <property type="match status" value="1"/>
</dbReference>
<evidence type="ECO:0000256" key="10">
    <source>
        <dbReference type="ARBA" id="ARBA00023145"/>
    </source>
</evidence>
<dbReference type="PROSITE" id="PS00138">
    <property type="entry name" value="SUBTILASE_SER"/>
    <property type="match status" value="1"/>
</dbReference>
<dbReference type="PROSITE" id="PS00136">
    <property type="entry name" value="SUBTILASE_ASP"/>
    <property type="match status" value="1"/>
</dbReference>
<dbReference type="RefSeq" id="XP_038058382.1">
    <property type="nucleotide sequence ID" value="XM_038202454.1"/>
</dbReference>
<evidence type="ECO:0000256" key="6">
    <source>
        <dbReference type="ARBA" id="ARBA00022737"/>
    </source>
</evidence>
<keyword evidence="12" id="KW-0325">Glycoprotein</keyword>
<dbReference type="Gene3D" id="2.10.220.10">
    <property type="entry name" value="Hormone Receptor, Insulin-like Growth Factor Receptor 1, Chain A, domain 2"/>
    <property type="match status" value="13"/>
</dbReference>
<dbReference type="PANTHER" id="PTHR42884:SF3">
    <property type="entry name" value="FURIN-LIKE PROTEASE 1, ISOFORMS 1_1-X_2"/>
    <property type="match status" value="1"/>
</dbReference>
<keyword evidence="9 17" id="KW-0472">Membrane</keyword>
<dbReference type="PANTHER" id="PTHR42884">
    <property type="entry name" value="PROPROTEIN CONVERTASE SUBTILISIN/KEXIN-RELATED"/>
    <property type="match status" value="1"/>
</dbReference>
<dbReference type="CTD" id="5125"/>
<accession>A0A914A3G4</accession>
<dbReference type="FunFam" id="2.60.120.260:FF:000006">
    <property type="entry name" value="Proprotein convertase subtilisin/kexin type 5"/>
    <property type="match status" value="1"/>
</dbReference>
<dbReference type="InterPro" id="IPR015500">
    <property type="entry name" value="Peptidase_S8_subtilisin-rel"/>
</dbReference>
<feature type="active site" description="Charge relay system" evidence="13 14">
    <location>
        <position position="190"/>
    </location>
</feature>
<keyword evidence="6" id="KW-0677">Repeat</keyword>
<dbReference type="OrthoDB" id="300641at2759"/>
<dbReference type="InterPro" id="IPR000209">
    <property type="entry name" value="Peptidase_S8/S53_dom"/>
</dbReference>
<dbReference type="GO" id="GO:0004252">
    <property type="term" value="F:serine-type endopeptidase activity"/>
    <property type="evidence" value="ECO:0007669"/>
    <property type="project" value="UniProtKB-UniRule"/>
</dbReference>
<keyword evidence="3 14" id="KW-0645">Protease</keyword>
<dbReference type="GeneID" id="119729736"/>
<dbReference type="InterPro" id="IPR002884">
    <property type="entry name" value="P_dom"/>
</dbReference>
<comment type="cofactor">
    <cofactor evidence="1">
        <name>Ca(2+)</name>
        <dbReference type="ChEBI" id="CHEBI:29108"/>
    </cofactor>
</comment>
<dbReference type="PROSITE" id="PS51829">
    <property type="entry name" value="P_HOMO_B"/>
    <property type="match status" value="1"/>
</dbReference>
<dbReference type="PRINTS" id="PR00723">
    <property type="entry name" value="SUBTILISIN"/>
</dbReference>
<feature type="region of interest" description="Disordered" evidence="16">
    <location>
        <begin position="1847"/>
        <end position="1868"/>
    </location>
</feature>
<dbReference type="PROSITE" id="PS51892">
    <property type="entry name" value="SUBTILASE"/>
    <property type="match status" value="1"/>
</dbReference>
<dbReference type="PROSITE" id="PS00137">
    <property type="entry name" value="SUBTILASE_HIS"/>
    <property type="match status" value="1"/>
</dbReference>
<evidence type="ECO:0000313" key="21">
    <source>
        <dbReference type="Proteomes" id="UP000887568"/>
    </source>
</evidence>